<accession>A0A1G7C3W9</accession>
<evidence type="ECO:0000313" key="2">
    <source>
        <dbReference type="Proteomes" id="UP000183812"/>
    </source>
</evidence>
<name>A0A1G7C3W9_RHOCA</name>
<evidence type="ECO:0000313" key="1">
    <source>
        <dbReference type="EMBL" id="SDE33999.1"/>
    </source>
</evidence>
<reference evidence="1 2" key="1">
    <citation type="submission" date="2016-10" db="EMBL/GenBank/DDBJ databases">
        <authorList>
            <person name="de Groot N.N."/>
        </authorList>
    </citation>
    <scope>NUCLEOTIDE SEQUENCE [LARGE SCALE GENOMIC DNA]</scope>
    <source>
        <strain evidence="2">DSM 938 / 37b4</strain>
    </source>
</reference>
<dbReference type="OrthoDB" id="5365964at2"/>
<dbReference type="EMBL" id="FNAY01000001">
    <property type="protein sequence ID" value="SDE33999.1"/>
    <property type="molecule type" value="Genomic_DNA"/>
</dbReference>
<dbReference type="Proteomes" id="UP000183812">
    <property type="component" value="Unassembled WGS sequence"/>
</dbReference>
<gene>
    <name evidence="1" type="ORF">SAMN04244550_00153</name>
</gene>
<dbReference type="PIRSF" id="PIRSF030771">
    <property type="entry name" value="UCP030771"/>
    <property type="match status" value="1"/>
</dbReference>
<sequence length="108" mass="10376">MKNYLHSGDVLSVPTPAAVSSGGVVIVGQIKGIAVTDAASGALVAVQTRGVFTLPKEAALAVTLGAAIYWDATPGPGVATTTASGNPALGFATAAADAAAATVEVKIG</sequence>
<dbReference type="Pfam" id="PF09956">
    <property type="entry name" value="Phage_cement_2"/>
    <property type="match status" value="1"/>
</dbReference>
<dbReference type="RefSeq" id="WP_074552433.1">
    <property type="nucleotide sequence ID" value="NZ_CP119563.1"/>
</dbReference>
<dbReference type="InterPro" id="IPR011231">
    <property type="entry name" value="Phage_VT1-Sakai_H0018"/>
</dbReference>
<organism evidence="1 2">
    <name type="scientific">Rhodobacter capsulatus</name>
    <name type="common">Rhodopseudomonas capsulata</name>
    <dbReference type="NCBI Taxonomy" id="1061"/>
    <lineage>
        <taxon>Bacteria</taxon>
        <taxon>Pseudomonadati</taxon>
        <taxon>Pseudomonadota</taxon>
        <taxon>Alphaproteobacteria</taxon>
        <taxon>Rhodobacterales</taxon>
        <taxon>Rhodobacter group</taxon>
        <taxon>Rhodobacter</taxon>
    </lineage>
</organism>
<protein>
    <submittedName>
        <fullName evidence="1">Predicted phage recombinase, RecA/RadA family</fullName>
    </submittedName>
</protein>
<dbReference type="AlphaFoldDB" id="A0A1G7C3W9"/>
<proteinExistence type="predicted"/>